<dbReference type="GO" id="GO:0004737">
    <property type="term" value="F:pyruvate decarboxylase activity"/>
    <property type="evidence" value="ECO:0007669"/>
    <property type="project" value="UniProtKB-EC"/>
</dbReference>
<evidence type="ECO:0000256" key="12">
    <source>
        <dbReference type="PIRSR" id="PIRSR036565-2"/>
    </source>
</evidence>
<feature type="binding site" evidence="11">
    <location>
        <position position="487"/>
    </location>
    <ligand>
        <name>pyruvate</name>
        <dbReference type="ChEBI" id="CHEBI:15361"/>
        <label>1</label>
        <note>substrate; ligand shared between two neighboring subunits</note>
    </ligand>
</feature>
<accession>A0A9P4ICR2</accession>
<evidence type="ECO:0000259" key="14">
    <source>
        <dbReference type="Pfam" id="PF00205"/>
    </source>
</evidence>
<evidence type="ECO:0000313" key="17">
    <source>
        <dbReference type="EMBL" id="KAF2096870.1"/>
    </source>
</evidence>
<dbReference type="Gene3D" id="3.40.50.1220">
    <property type="entry name" value="TPP-binding domain"/>
    <property type="match status" value="1"/>
</dbReference>
<feature type="binding site" evidence="11">
    <location>
        <position position="38"/>
    </location>
    <ligand>
        <name>pyruvate</name>
        <dbReference type="ChEBI" id="CHEBI:15361"/>
        <label>1</label>
        <note>substrate; ligand shared between two neighboring subunits</note>
    </ligand>
</feature>
<dbReference type="Pfam" id="PF02775">
    <property type="entry name" value="TPP_enzyme_C"/>
    <property type="match status" value="1"/>
</dbReference>
<comment type="catalytic activity">
    <reaction evidence="1">
        <text>a 2-oxocarboxylate + H(+) = an aldehyde + CO2</text>
        <dbReference type="Rhea" id="RHEA:11628"/>
        <dbReference type="ChEBI" id="CHEBI:15378"/>
        <dbReference type="ChEBI" id="CHEBI:16526"/>
        <dbReference type="ChEBI" id="CHEBI:17478"/>
        <dbReference type="ChEBI" id="CHEBI:35179"/>
        <dbReference type="EC" id="4.1.1.1"/>
    </reaction>
</comment>
<reference evidence="17" key="1">
    <citation type="journal article" date="2020" name="Stud. Mycol.">
        <title>101 Dothideomycetes genomes: a test case for predicting lifestyles and emergence of pathogens.</title>
        <authorList>
            <person name="Haridas S."/>
            <person name="Albert R."/>
            <person name="Binder M."/>
            <person name="Bloem J."/>
            <person name="Labutti K."/>
            <person name="Salamov A."/>
            <person name="Andreopoulos B."/>
            <person name="Baker S."/>
            <person name="Barry K."/>
            <person name="Bills G."/>
            <person name="Bluhm B."/>
            <person name="Cannon C."/>
            <person name="Castanera R."/>
            <person name="Culley D."/>
            <person name="Daum C."/>
            <person name="Ezra D."/>
            <person name="Gonzalez J."/>
            <person name="Henrissat B."/>
            <person name="Kuo A."/>
            <person name="Liang C."/>
            <person name="Lipzen A."/>
            <person name="Lutzoni F."/>
            <person name="Magnuson J."/>
            <person name="Mondo S."/>
            <person name="Nolan M."/>
            <person name="Ohm R."/>
            <person name="Pangilinan J."/>
            <person name="Park H.-J."/>
            <person name="Ramirez L."/>
            <person name="Alfaro M."/>
            <person name="Sun H."/>
            <person name="Tritt A."/>
            <person name="Yoshinaga Y."/>
            <person name="Zwiers L.-H."/>
            <person name="Turgeon B."/>
            <person name="Goodwin S."/>
            <person name="Spatafora J."/>
            <person name="Crous P."/>
            <person name="Grigoriev I."/>
        </authorList>
    </citation>
    <scope>NUCLEOTIDE SEQUENCE</scope>
    <source>
        <strain evidence="17">CBS 133067</strain>
    </source>
</reference>
<dbReference type="InterPro" id="IPR012001">
    <property type="entry name" value="Thiamin_PyroP_enz_TPP-bd_dom"/>
</dbReference>
<dbReference type="PANTHER" id="PTHR43452:SF30">
    <property type="entry name" value="PYRUVATE DECARBOXYLASE ISOZYME 1-RELATED"/>
    <property type="match status" value="1"/>
</dbReference>
<dbReference type="GO" id="GO:0005634">
    <property type="term" value="C:nucleus"/>
    <property type="evidence" value="ECO:0007669"/>
    <property type="project" value="TreeGrafter"/>
</dbReference>
<keyword evidence="10" id="KW-0456">Lyase</keyword>
<evidence type="ECO:0000256" key="3">
    <source>
        <dbReference type="ARBA" id="ARBA00007812"/>
    </source>
</evidence>
<feature type="binding site" evidence="11">
    <location>
        <position position="124"/>
    </location>
    <ligand>
        <name>pyruvate</name>
        <dbReference type="ChEBI" id="CHEBI:15361"/>
        <label>1</label>
        <note>substrate; ligand shared between two neighboring subunits</note>
    </ligand>
</feature>
<evidence type="ECO:0000313" key="18">
    <source>
        <dbReference type="Proteomes" id="UP000799772"/>
    </source>
</evidence>
<feature type="binding site" evidence="12">
    <location>
        <position position="483"/>
    </location>
    <ligand>
        <name>Mg(2+)</name>
        <dbReference type="ChEBI" id="CHEBI:18420"/>
    </ligand>
</feature>
<keyword evidence="7" id="KW-0210">Decarboxylase</keyword>
<protein>
    <recommendedName>
        <fullName evidence="5">Pyruvate decarboxylase</fullName>
        <ecNumber evidence="4">4.1.1.1</ecNumber>
    </recommendedName>
</protein>
<evidence type="ECO:0000256" key="2">
    <source>
        <dbReference type="ARBA" id="ARBA00001964"/>
    </source>
</evidence>
<dbReference type="InterPro" id="IPR047214">
    <property type="entry name" value="TPP_PDC_IPDC"/>
</dbReference>
<dbReference type="GO" id="GO:0000287">
    <property type="term" value="F:magnesium ion binding"/>
    <property type="evidence" value="ECO:0007669"/>
    <property type="project" value="InterPro"/>
</dbReference>
<evidence type="ECO:0000256" key="11">
    <source>
        <dbReference type="PIRSR" id="PIRSR036565-1"/>
    </source>
</evidence>
<dbReference type="AlphaFoldDB" id="A0A9P4ICR2"/>
<keyword evidence="8 12" id="KW-0460">Magnesium</keyword>
<feature type="domain" description="Thiamine pyrophosphate enzyme N-terminal TPP-binding" evidence="16">
    <location>
        <begin position="15"/>
        <end position="120"/>
    </location>
</feature>
<dbReference type="CDD" id="cd02005">
    <property type="entry name" value="TPP_PDC_IPDC"/>
    <property type="match status" value="1"/>
</dbReference>
<organism evidence="17 18">
    <name type="scientific">Rhizodiscina lignyota</name>
    <dbReference type="NCBI Taxonomy" id="1504668"/>
    <lineage>
        <taxon>Eukaryota</taxon>
        <taxon>Fungi</taxon>
        <taxon>Dikarya</taxon>
        <taxon>Ascomycota</taxon>
        <taxon>Pezizomycotina</taxon>
        <taxon>Dothideomycetes</taxon>
        <taxon>Pleosporomycetidae</taxon>
        <taxon>Aulographales</taxon>
        <taxon>Rhizodiscinaceae</taxon>
        <taxon>Rhizodiscina</taxon>
    </lineage>
</organism>
<comment type="caution">
    <text evidence="17">The sequence shown here is derived from an EMBL/GenBank/DDBJ whole genome shotgun (WGS) entry which is preliminary data.</text>
</comment>
<keyword evidence="18" id="KW-1185">Reference proteome</keyword>
<evidence type="ECO:0000256" key="6">
    <source>
        <dbReference type="ARBA" id="ARBA00022723"/>
    </source>
</evidence>
<feature type="binding site" evidence="12">
    <location>
        <position position="454"/>
    </location>
    <ligand>
        <name>Mg(2+)</name>
        <dbReference type="ChEBI" id="CHEBI:18420"/>
    </ligand>
</feature>
<dbReference type="Gene3D" id="3.40.50.970">
    <property type="match status" value="2"/>
</dbReference>
<dbReference type="PIRSF" id="PIRSF036565">
    <property type="entry name" value="Pyruvt_ip_decrb"/>
    <property type="match status" value="1"/>
</dbReference>
<dbReference type="InterPro" id="IPR012110">
    <property type="entry name" value="PDC/IPDC-like"/>
</dbReference>
<dbReference type="FunFam" id="3.40.50.970:FF:000024">
    <property type="entry name" value="Pyruvate decarboxylase isozyme"/>
    <property type="match status" value="1"/>
</dbReference>
<comment type="cofactor">
    <cofactor evidence="2">
        <name>thiamine diphosphate</name>
        <dbReference type="ChEBI" id="CHEBI:58937"/>
    </cofactor>
</comment>
<dbReference type="GO" id="GO:0005829">
    <property type="term" value="C:cytosol"/>
    <property type="evidence" value="ECO:0007669"/>
    <property type="project" value="TreeGrafter"/>
</dbReference>
<dbReference type="SUPFAM" id="SSF52518">
    <property type="entry name" value="Thiamin diphosphate-binding fold (THDP-binding)"/>
    <property type="match status" value="2"/>
</dbReference>
<feature type="binding site" evidence="11">
    <location>
        <position position="166"/>
    </location>
    <ligand>
        <name>pyruvate</name>
        <dbReference type="ChEBI" id="CHEBI:15361"/>
        <label>2</label>
        <note>allosteric activator</note>
    </ligand>
</feature>
<evidence type="ECO:0000256" key="4">
    <source>
        <dbReference type="ARBA" id="ARBA00013202"/>
    </source>
</evidence>
<evidence type="ECO:0000256" key="1">
    <source>
        <dbReference type="ARBA" id="ARBA00001041"/>
    </source>
</evidence>
<evidence type="ECO:0000256" key="8">
    <source>
        <dbReference type="ARBA" id="ARBA00022842"/>
    </source>
</evidence>
<proteinExistence type="inferred from homology"/>
<comment type="cofactor">
    <cofactor evidence="12">
        <name>Mg(2+)</name>
        <dbReference type="ChEBI" id="CHEBI:18420"/>
    </cofactor>
    <text evidence="12">Binds 1 Mg(2+) per subunit.</text>
</comment>
<dbReference type="PANTHER" id="PTHR43452">
    <property type="entry name" value="PYRUVATE DECARBOXYLASE"/>
    <property type="match status" value="1"/>
</dbReference>
<dbReference type="InterPro" id="IPR011766">
    <property type="entry name" value="TPP_enzyme_TPP-bd"/>
</dbReference>
<evidence type="ECO:0000256" key="9">
    <source>
        <dbReference type="ARBA" id="ARBA00023052"/>
    </source>
</evidence>
<feature type="binding site" evidence="12">
    <location>
        <position position="481"/>
    </location>
    <ligand>
        <name>Mg(2+)</name>
        <dbReference type="ChEBI" id="CHEBI:18420"/>
    </ligand>
</feature>
<feature type="domain" description="Thiamine pyrophosphate enzyme central" evidence="14">
    <location>
        <begin position="211"/>
        <end position="310"/>
    </location>
</feature>
<dbReference type="EC" id="4.1.1.1" evidence="4"/>
<keyword evidence="9 13" id="KW-0786">Thiamine pyrophosphate</keyword>
<keyword evidence="17" id="KW-0670">Pyruvate</keyword>
<dbReference type="InterPro" id="IPR029061">
    <property type="entry name" value="THDP-binding"/>
</dbReference>
<dbReference type="InterPro" id="IPR047213">
    <property type="entry name" value="TPP_PYR_PDC_IPDC-like"/>
</dbReference>
<evidence type="ECO:0000256" key="7">
    <source>
        <dbReference type="ARBA" id="ARBA00022793"/>
    </source>
</evidence>
<dbReference type="Proteomes" id="UP000799772">
    <property type="component" value="Unassembled WGS sequence"/>
</dbReference>
<keyword evidence="6 12" id="KW-0479">Metal-binding</keyword>
<dbReference type="EMBL" id="ML978129">
    <property type="protein sequence ID" value="KAF2096870.1"/>
    <property type="molecule type" value="Genomic_DNA"/>
</dbReference>
<evidence type="ECO:0000256" key="10">
    <source>
        <dbReference type="ARBA" id="ARBA00023239"/>
    </source>
</evidence>
<comment type="similarity">
    <text evidence="3 13">Belongs to the TPP enzyme family.</text>
</comment>
<evidence type="ECO:0000256" key="13">
    <source>
        <dbReference type="RuleBase" id="RU362132"/>
    </source>
</evidence>
<dbReference type="GO" id="GO:0030976">
    <property type="term" value="F:thiamine pyrophosphate binding"/>
    <property type="evidence" value="ECO:0007669"/>
    <property type="project" value="InterPro"/>
</dbReference>
<dbReference type="GO" id="GO:0000949">
    <property type="term" value="P:aromatic amino acid family catabolic process to alcohol via Ehrlich pathway"/>
    <property type="evidence" value="ECO:0007669"/>
    <property type="project" value="TreeGrafter"/>
</dbReference>
<dbReference type="InterPro" id="IPR012000">
    <property type="entry name" value="Thiamin_PyroP_enz_cen_dom"/>
</dbReference>
<sequence>MATDIRTAELKEPVDVAEYLFRRLKEVGIKSIHGVPGDYNLVALDYVEKNGLRWVGNCNELNAGYAADGYARINGISALVTTFGVGELSAVNAIAGAYSEYVPIVHIVGVPSTVSQRNGMLLHHTLGNGDFKVFAHMSAQISTATAALNDPAEIPTLIDNAVRECYVKSRPVYLTLPTDMVQKKVEGKRLETKLDLSFPENDEGAEEYAVEVVLKYLHDAKSPVILVDACAIRHRALDEVHALVEKTGLPVFVTPMGKSAIDETIPNYGGVYAGDGSNPGVRERVESSDLILSIGAVKSDFNTAGFTYRISQLSTIDFHSYGIKVRYSEYPGVRMNGVLRKVTERIDTSKLKIQKSPEPPSNTVPQKVEEQSTETILQSWFWPKLGQWLREDDVVITETGTSNFGIWETRFPKGVTAISQVLWGSIGYATGATQGAALAAKEKGLKRTILFTGDGSFQLTGQEVSTMLRNDLNPILFVLCNDGYTIERYIHGMESSYNDIQPWRYKDLPAAFGAKEGQAKTYVVKTRKEVEDLFADKEFSDPESKVLRFVELYIPKEDAPTTLKLVAEASARNNAKLE</sequence>
<gene>
    <name evidence="17" type="ORF">NA57DRAFT_42885</name>
</gene>
<evidence type="ECO:0000259" key="15">
    <source>
        <dbReference type="Pfam" id="PF02775"/>
    </source>
</evidence>
<dbReference type="FunFam" id="3.40.50.970:FF:000019">
    <property type="entry name" value="Pyruvate decarboxylase isozyme"/>
    <property type="match status" value="1"/>
</dbReference>
<dbReference type="Pfam" id="PF00205">
    <property type="entry name" value="TPP_enzyme_M"/>
    <property type="match status" value="1"/>
</dbReference>
<name>A0A9P4ICR2_9PEZI</name>
<evidence type="ECO:0000256" key="5">
    <source>
        <dbReference type="ARBA" id="ARBA00014422"/>
    </source>
</evidence>
<feature type="domain" description="Thiamine pyrophosphate enzyme TPP-binding" evidence="15">
    <location>
        <begin position="410"/>
        <end position="534"/>
    </location>
</feature>
<dbReference type="SUPFAM" id="SSF52467">
    <property type="entry name" value="DHS-like NAD/FAD-binding domain"/>
    <property type="match status" value="1"/>
</dbReference>
<dbReference type="CDD" id="cd07038">
    <property type="entry name" value="TPP_PYR_PDC_IPDC_like"/>
    <property type="match status" value="1"/>
</dbReference>
<dbReference type="OrthoDB" id="3970464at2759"/>
<evidence type="ECO:0000259" key="16">
    <source>
        <dbReference type="Pfam" id="PF02776"/>
    </source>
</evidence>
<dbReference type="Pfam" id="PF02776">
    <property type="entry name" value="TPP_enzyme_N"/>
    <property type="match status" value="1"/>
</dbReference>
<dbReference type="InterPro" id="IPR029035">
    <property type="entry name" value="DHS-like_NAD/FAD-binding_dom"/>
</dbReference>